<keyword evidence="1" id="KW-0472">Membrane</keyword>
<dbReference type="InterPro" id="IPR025436">
    <property type="entry name" value="DUF4179"/>
</dbReference>
<dbReference type="Proteomes" id="UP000593626">
    <property type="component" value="Chromosome"/>
</dbReference>
<feature type="transmembrane region" description="Helical" evidence="1">
    <location>
        <begin position="47"/>
        <end position="65"/>
    </location>
</feature>
<keyword evidence="4" id="KW-1185">Reference proteome</keyword>
<evidence type="ECO:0000259" key="2">
    <source>
        <dbReference type="Pfam" id="PF13786"/>
    </source>
</evidence>
<accession>A0A7S8C8T1</accession>
<evidence type="ECO:0000313" key="4">
    <source>
        <dbReference type="Proteomes" id="UP000593626"/>
    </source>
</evidence>
<feature type="domain" description="DUF4179" evidence="2">
    <location>
        <begin position="41"/>
        <end position="128"/>
    </location>
</feature>
<gene>
    <name evidence="3" type="ORF">G8O30_00225</name>
</gene>
<dbReference type="KEGG" id="mcui:G8O30_00225"/>
<keyword evidence="1" id="KW-1133">Transmembrane helix</keyword>
<dbReference type="AlphaFoldDB" id="A0A7S8C8T1"/>
<protein>
    <submittedName>
        <fullName evidence="3">DUF4179 domain-containing protein</fullName>
    </submittedName>
</protein>
<proteinExistence type="predicted"/>
<name>A0A7S8C8T1_9BACI</name>
<evidence type="ECO:0000256" key="1">
    <source>
        <dbReference type="SAM" id="Phobius"/>
    </source>
</evidence>
<keyword evidence="1" id="KW-0812">Transmembrane</keyword>
<organism evidence="3 4">
    <name type="scientific">Mangrovibacillus cuniculi</name>
    <dbReference type="NCBI Taxonomy" id="2593652"/>
    <lineage>
        <taxon>Bacteria</taxon>
        <taxon>Bacillati</taxon>
        <taxon>Bacillota</taxon>
        <taxon>Bacilli</taxon>
        <taxon>Bacillales</taxon>
        <taxon>Bacillaceae</taxon>
        <taxon>Mangrovibacillus</taxon>
    </lineage>
</organism>
<reference evidence="3 4" key="1">
    <citation type="submission" date="2019-07" db="EMBL/GenBank/DDBJ databases">
        <title>Genome sequence of 2 isolates from Red Sea Mangroves.</title>
        <authorList>
            <person name="Sefrji F."/>
            <person name="Michoud G."/>
            <person name="Merlino G."/>
            <person name="Daffonchio D."/>
        </authorList>
    </citation>
    <scope>NUCLEOTIDE SEQUENCE [LARGE SCALE GENOMIC DNA]</scope>
    <source>
        <strain evidence="3 4">R1DC41</strain>
    </source>
</reference>
<sequence>MTRLEDQFLKDKQKLEQLQVPTDLADRLQGALDQVPTRKPKKPFRPMVLTSAAILFLSLGTYHYSGLAYYGKQIIGYDEVSRETLTSLHEEGKGQVIDEQITLSDGTVVSFDAILSDENQFIFYYSMENDEEIEHSNFTINKISGFLTDSMRTYSVSSKVRGTQIITTQAFEPVNGFAKKLTLHYTDSTGEAGTFTFNYDANKALQTTLKKSINHKVQVDKGHFVINDLIATPTETLITGKVHVSNYGRISTSGSGLALYANGKPLNPLGGGSSSNGITTKAEWRFDALPKDLTKLEIVVEEFIGYKNLDTFVSMDSIPKTHSFNNSLYVLFKEIKLQDNNMHVTIQTEENVLLDDVSISTISGAKIDLQTTINSALIKTQKGELLKERTLVFPTNEKMEELYIGGMHYLKDYQEVVDVHLK</sequence>
<dbReference type="RefSeq" id="WP_239673012.1">
    <property type="nucleotide sequence ID" value="NZ_CP049742.1"/>
</dbReference>
<dbReference type="EMBL" id="CP049742">
    <property type="protein sequence ID" value="QPC45510.1"/>
    <property type="molecule type" value="Genomic_DNA"/>
</dbReference>
<dbReference type="Pfam" id="PF13786">
    <property type="entry name" value="DUF4179"/>
    <property type="match status" value="1"/>
</dbReference>
<evidence type="ECO:0000313" key="3">
    <source>
        <dbReference type="EMBL" id="QPC45510.1"/>
    </source>
</evidence>